<keyword evidence="1" id="KW-1133">Transmembrane helix</keyword>
<accession>A0A6J7D2S7</accession>
<evidence type="ECO:0000256" key="1">
    <source>
        <dbReference type="SAM" id="Phobius"/>
    </source>
</evidence>
<keyword evidence="1" id="KW-0472">Membrane</keyword>
<feature type="transmembrane region" description="Helical" evidence="1">
    <location>
        <begin position="158"/>
        <end position="182"/>
    </location>
</feature>
<dbReference type="InterPro" id="IPR025101">
    <property type="entry name" value="DUF4012"/>
</dbReference>
<organism evidence="2">
    <name type="scientific">freshwater metagenome</name>
    <dbReference type="NCBI Taxonomy" id="449393"/>
    <lineage>
        <taxon>unclassified sequences</taxon>
        <taxon>metagenomes</taxon>
        <taxon>ecological metagenomes</taxon>
    </lineage>
</organism>
<reference evidence="2" key="1">
    <citation type="submission" date="2020-05" db="EMBL/GenBank/DDBJ databases">
        <authorList>
            <person name="Chiriac C."/>
            <person name="Salcher M."/>
            <person name="Ghai R."/>
            <person name="Kavagutti S V."/>
        </authorList>
    </citation>
    <scope>NUCLEOTIDE SEQUENCE</scope>
</reference>
<dbReference type="AlphaFoldDB" id="A0A6J7D2S7"/>
<keyword evidence="1" id="KW-0812">Transmembrane</keyword>
<feature type="transmembrane region" description="Helical" evidence="1">
    <location>
        <begin position="43"/>
        <end position="68"/>
    </location>
</feature>
<sequence>MKSRRRNTISTFTARVVFAVAVASGVLAAFAGCRPTGSGVPDAVITTAFALFVTWASATAPWWALVVASSGAAMVVVDRPLLIAIALAGLFGGVWLGLHRTGAAPVRALIGAAVLQVVLRSSSDPWFLASFFAMAALALLLALTGLARRPGFVRRRVLHIGIGVGVAFLTAVVGMMIGGLAAKDHASKGYGALISGLNSLKSGDPAAASASLHSAAVQLQAARDEFDTPWTAPAQLVPVLAQHRQALTDIIGRAAAASNAASKTLALVDLSQLTVQTGVIDVEALALLTQPLADLRSTVKGLSVALDAASSPWLFAPFQDRLDHARTLASEVIRQADTSLDAAQQGPAMLGIDGPRRYFIAFTSSAEARGQTGLMGNWAEVTITKGRLKLTARGRTGELITDLEKRGGASLVASDEYFARYGQFGAGSQGGKVIPKYWSNITMSPDMPAVGSAMAQLYEQATGRAVDGVFIIDPAGIAALLDLTGDVVVPSLGVTLSSTTAEQFLLLDQYTRPESEREDILEAVTRATVDQVLSAQLPSPQVLAADLGRAATQGHLSAWAVRPSEQQLFEHVGIDAALPSPSGHDGLAVVNDNASANKIDSFLKREVRYEARFNQRTGRTTAVASVTMTNTAPSTGYPDYVIGNRLKLARGTNRTILSLYSPLALQGVTLDGVAIGHSSSTELGWNVYATLITLAPGQRVTVAFDLNGALAPGRYQLVYRPQPLRLPERLFAEVKNTDGATVAGFAGTLKRRSVLSGRGLVPWR</sequence>
<feature type="transmembrane region" description="Helical" evidence="1">
    <location>
        <begin position="80"/>
        <end position="98"/>
    </location>
</feature>
<dbReference type="Pfam" id="PF13196">
    <property type="entry name" value="DUF4012"/>
    <property type="match status" value="1"/>
</dbReference>
<feature type="transmembrane region" description="Helical" evidence="1">
    <location>
        <begin position="12"/>
        <end position="31"/>
    </location>
</feature>
<dbReference type="PROSITE" id="PS51257">
    <property type="entry name" value="PROKAR_LIPOPROTEIN"/>
    <property type="match status" value="1"/>
</dbReference>
<name>A0A6J7D2S7_9ZZZZ</name>
<feature type="transmembrane region" description="Helical" evidence="1">
    <location>
        <begin position="126"/>
        <end position="146"/>
    </location>
</feature>
<dbReference type="EMBL" id="CAFBLP010000005">
    <property type="protein sequence ID" value="CAB4862699.1"/>
    <property type="molecule type" value="Genomic_DNA"/>
</dbReference>
<evidence type="ECO:0000313" key="2">
    <source>
        <dbReference type="EMBL" id="CAB4862699.1"/>
    </source>
</evidence>
<protein>
    <submittedName>
        <fullName evidence="2">Unannotated protein</fullName>
    </submittedName>
</protein>
<gene>
    <name evidence="2" type="ORF">UFOPK3376_00358</name>
</gene>
<proteinExistence type="predicted"/>